<name>A0AAV7NMY8_PLEWA</name>
<sequence>VLYLLDIEEELLRVPATSRPTTELERGEGESEADYEQTESGSATPVRDEGEDPQETESEPTST</sequence>
<feature type="non-terminal residue" evidence="2">
    <location>
        <position position="63"/>
    </location>
</feature>
<evidence type="ECO:0000313" key="3">
    <source>
        <dbReference type="Proteomes" id="UP001066276"/>
    </source>
</evidence>
<reference evidence="2" key="1">
    <citation type="journal article" date="2022" name="bioRxiv">
        <title>Sequencing and chromosome-scale assembly of the giantPleurodeles waltlgenome.</title>
        <authorList>
            <person name="Brown T."/>
            <person name="Elewa A."/>
            <person name="Iarovenko S."/>
            <person name="Subramanian E."/>
            <person name="Araus A.J."/>
            <person name="Petzold A."/>
            <person name="Susuki M."/>
            <person name="Suzuki K.-i.T."/>
            <person name="Hayashi T."/>
            <person name="Toyoda A."/>
            <person name="Oliveira C."/>
            <person name="Osipova E."/>
            <person name="Leigh N.D."/>
            <person name="Simon A."/>
            <person name="Yun M.H."/>
        </authorList>
    </citation>
    <scope>NUCLEOTIDE SEQUENCE</scope>
    <source>
        <strain evidence="2">20211129_DDA</strain>
        <tissue evidence="2">Liver</tissue>
    </source>
</reference>
<organism evidence="2 3">
    <name type="scientific">Pleurodeles waltl</name>
    <name type="common">Iberian ribbed newt</name>
    <dbReference type="NCBI Taxonomy" id="8319"/>
    <lineage>
        <taxon>Eukaryota</taxon>
        <taxon>Metazoa</taxon>
        <taxon>Chordata</taxon>
        <taxon>Craniata</taxon>
        <taxon>Vertebrata</taxon>
        <taxon>Euteleostomi</taxon>
        <taxon>Amphibia</taxon>
        <taxon>Batrachia</taxon>
        <taxon>Caudata</taxon>
        <taxon>Salamandroidea</taxon>
        <taxon>Salamandridae</taxon>
        <taxon>Pleurodelinae</taxon>
        <taxon>Pleurodeles</taxon>
    </lineage>
</organism>
<dbReference type="AlphaFoldDB" id="A0AAV7NMY8"/>
<gene>
    <name evidence="2" type="ORF">NDU88_005501</name>
</gene>
<accession>A0AAV7NMY8</accession>
<feature type="non-terminal residue" evidence="2">
    <location>
        <position position="1"/>
    </location>
</feature>
<dbReference type="Proteomes" id="UP001066276">
    <property type="component" value="Chromosome 8"/>
</dbReference>
<dbReference type="EMBL" id="JANPWB010000012">
    <property type="protein sequence ID" value="KAJ1117301.1"/>
    <property type="molecule type" value="Genomic_DNA"/>
</dbReference>
<protein>
    <submittedName>
        <fullName evidence="2">Uncharacterized protein</fullName>
    </submittedName>
</protein>
<feature type="compositionally biased region" description="Acidic residues" evidence="1">
    <location>
        <begin position="49"/>
        <end position="63"/>
    </location>
</feature>
<evidence type="ECO:0000313" key="2">
    <source>
        <dbReference type="EMBL" id="KAJ1117301.1"/>
    </source>
</evidence>
<evidence type="ECO:0000256" key="1">
    <source>
        <dbReference type="SAM" id="MobiDB-lite"/>
    </source>
</evidence>
<keyword evidence="3" id="KW-1185">Reference proteome</keyword>
<comment type="caution">
    <text evidence="2">The sequence shown here is derived from an EMBL/GenBank/DDBJ whole genome shotgun (WGS) entry which is preliminary data.</text>
</comment>
<feature type="region of interest" description="Disordered" evidence="1">
    <location>
        <begin position="15"/>
        <end position="63"/>
    </location>
</feature>
<proteinExistence type="predicted"/>